<name>A0A4R9GAU9_9LEPT</name>
<dbReference type="GO" id="GO:0030288">
    <property type="term" value="C:outer membrane-bounded periplasmic space"/>
    <property type="evidence" value="ECO:0007669"/>
    <property type="project" value="InterPro"/>
</dbReference>
<reference evidence="1" key="1">
    <citation type="journal article" date="2019" name="PLoS Negl. Trop. Dis.">
        <title>Revisiting the worldwide diversity of Leptospira species in the environment.</title>
        <authorList>
            <person name="Vincent A.T."/>
            <person name="Schiettekatte O."/>
            <person name="Bourhy P."/>
            <person name="Veyrier F.J."/>
            <person name="Picardeau M."/>
        </authorList>
    </citation>
    <scope>NUCLEOTIDE SEQUENCE [LARGE SCALE GENOMIC DNA]</scope>
    <source>
        <strain evidence="1">SSW15</strain>
    </source>
</reference>
<proteinExistence type="predicted"/>
<gene>
    <name evidence="1" type="ORF">EHO60_12685</name>
</gene>
<dbReference type="RefSeq" id="WP_135768574.1">
    <property type="nucleotide sequence ID" value="NZ_RQET01000009.1"/>
</dbReference>
<dbReference type="Pfam" id="PF03783">
    <property type="entry name" value="CsgG"/>
    <property type="match status" value="1"/>
</dbReference>
<keyword evidence="2" id="KW-1185">Reference proteome</keyword>
<dbReference type="Gene3D" id="3.40.50.10610">
    <property type="entry name" value="ABC-type transport auxiliary lipoprotein component"/>
    <property type="match status" value="1"/>
</dbReference>
<organism evidence="1 2">
    <name type="scientific">Leptospira fletcheri</name>
    <dbReference type="NCBI Taxonomy" id="2484981"/>
    <lineage>
        <taxon>Bacteria</taxon>
        <taxon>Pseudomonadati</taxon>
        <taxon>Spirochaetota</taxon>
        <taxon>Spirochaetia</taxon>
        <taxon>Leptospirales</taxon>
        <taxon>Leptospiraceae</taxon>
        <taxon>Leptospira</taxon>
    </lineage>
</organism>
<comment type="caution">
    <text evidence="1">The sequence shown here is derived from an EMBL/GenBank/DDBJ whole genome shotgun (WGS) entry which is preliminary data.</text>
</comment>
<sequence length="181" mass="19700">MRFGRIYLWMAFGLIALDCASLGTRGKASDAPSAVKIVASDLKSQFKASIAAQSAKLPGRLGMMNIVNGDGSKSRLGAILADRLTKELFEPGIFLLLERDRLNRVIGEQTFQESGLVLSDQTASIGRLAGAEYLLLGQIVFEDQDFLLSLRIVSLSGVIFAAAEIRFDSDDDTYSQFRTSI</sequence>
<evidence type="ECO:0000313" key="2">
    <source>
        <dbReference type="Proteomes" id="UP000298458"/>
    </source>
</evidence>
<dbReference type="OrthoDB" id="338076at2"/>
<dbReference type="InterPro" id="IPR005534">
    <property type="entry name" value="Curli_assmbl/transp-comp_CsgG"/>
</dbReference>
<evidence type="ECO:0000313" key="1">
    <source>
        <dbReference type="EMBL" id="TGK08886.1"/>
    </source>
</evidence>
<dbReference type="EMBL" id="RQET01000009">
    <property type="protein sequence ID" value="TGK08886.1"/>
    <property type="molecule type" value="Genomic_DNA"/>
</dbReference>
<dbReference type="AlphaFoldDB" id="A0A4R9GAU9"/>
<protein>
    <submittedName>
        <fullName evidence="1">Curli assembly protein CsgG</fullName>
    </submittedName>
</protein>
<dbReference type="Proteomes" id="UP000298458">
    <property type="component" value="Unassembled WGS sequence"/>
</dbReference>
<accession>A0A4R9GAU9</accession>